<keyword evidence="5" id="KW-0560">Oxidoreductase</keyword>
<reference evidence="10" key="1">
    <citation type="journal article" date="2019" name="Int. J. Syst. Evol. Microbiol.">
        <title>The Global Catalogue of Microorganisms (GCM) 10K type strain sequencing project: providing services to taxonomists for standard genome sequencing and annotation.</title>
        <authorList>
            <consortium name="The Broad Institute Genomics Platform"/>
            <consortium name="The Broad Institute Genome Sequencing Center for Infectious Disease"/>
            <person name="Wu L."/>
            <person name="Ma J."/>
        </authorList>
    </citation>
    <scope>NUCLEOTIDE SEQUENCE [LARGE SCALE GENOMIC DNA]</scope>
    <source>
        <strain evidence="10">JCM 17986</strain>
    </source>
</reference>
<dbReference type="CDD" id="cd00567">
    <property type="entry name" value="ACAD"/>
    <property type="match status" value="1"/>
</dbReference>
<feature type="domain" description="Acyl-CoA dehydrogenase/oxidase N-terminal" evidence="8">
    <location>
        <begin position="12"/>
        <end position="103"/>
    </location>
</feature>
<protein>
    <submittedName>
        <fullName evidence="9">Acyl-CoA dehydrogenase family protein</fullName>
    </submittedName>
</protein>
<dbReference type="PIRSF" id="PIRSF016578">
    <property type="entry name" value="HsaA"/>
    <property type="match status" value="1"/>
</dbReference>
<proteinExistence type="inferred from homology"/>
<dbReference type="SUPFAM" id="SSF47203">
    <property type="entry name" value="Acyl-CoA dehydrogenase C-terminal domain-like"/>
    <property type="match status" value="1"/>
</dbReference>
<dbReference type="InterPro" id="IPR036250">
    <property type="entry name" value="AcylCo_DH-like_C"/>
</dbReference>
<keyword evidence="3 5" id="KW-0285">Flavoprotein</keyword>
<evidence type="ECO:0000256" key="2">
    <source>
        <dbReference type="ARBA" id="ARBA00009347"/>
    </source>
</evidence>
<dbReference type="InterPro" id="IPR009075">
    <property type="entry name" value="AcylCo_DH/oxidase_C"/>
</dbReference>
<dbReference type="SUPFAM" id="SSF56645">
    <property type="entry name" value="Acyl-CoA dehydrogenase NM domain-like"/>
    <property type="match status" value="1"/>
</dbReference>
<organism evidence="9 10">
    <name type="scientific">Yinghuangia aomiensis</name>
    <dbReference type="NCBI Taxonomy" id="676205"/>
    <lineage>
        <taxon>Bacteria</taxon>
        <taxon>Bacillati</taxon>
        <taxon>Actinomycetota</taxon>
        <taxon>Actinomycetes</taxon>
        <taxon>Kitasatosporales</taxon>
        <taxon>Streptomycetaceae</taxon>
        <taxon>Yinghuangia</taxon>
    </lineage>
</organism>
<keyword evidence="4 5" id="KW-0274">FAD</keyword>
<dbReference type="InterPro" id="IPR006091">
    <property type="entry name" value="Acyl-CoA_Oxase/DH_mid-dom"/>
</dbReference>
<evidence type="ECO:0000259" key="6">
    <source>
        <dbReference type="Pfam" id="PF00441"/>
    </source>
</evidence>
<accession>A0ABP9I6C8</accession>
<name>A0ABP9I6C8_9ACTN</name>
<evidence type="ECO:0000313" key="10">
    <source>
        <dbReference type="Proteomes" id="UP001500466"/>
    </source>
</evidence>
<evidence type="ECO:0000256" key="4">
    <source>
        <dbReference type="ARBA" id="ARBA00022827"/>
    </source>
</evidence>
<dbReference type="InterPro" id="IPR046373">
    <property type="entry name" value="Acyl-CoA_Oxase/DH_mid-dom_sf"/>
</dbReference>
<comment type="similarity">
    <text evidence="2 5">Belongs to the acyl-CoA dehydrogenase family.</text>
</comment>
<sequence length="369" mass="39266">MDSPFAVPGNDRRFVAAARDLAPQFAARADAHDHEATLPVDNLTALHAAGLDMAAMPEERGGSGMSYQALGEILRIVGKACPATACIWTMHLGAAQALVSFGPPRYADALRAGERFANALSEPSGGNRFLMPLQHAEPADGGYVLDGAKRFVSGCEIADHFLVNALVDDVPAFFGVDRDDSVEMVPIWDSMGLRGTRSQLLNFRGTLLRAENRAHMVDPLAPNIIGLGLPWLSIGIAEAALDALTDHARTRIVPGTGAPVGAMQWVQFDAADSHVKLLAARTLAERAMWLADRKDPGCLPAAMEAKLYANQVAKEIAEFGLRVGGGSGFLRTSPIQRHFRDAQAGALMAFSVEVCRDMIGKGLMEGTGA</sequence>
<evidence type="ECO:0000256" key="3">
    <source>
        <dbReference type="ARBA" id="ARBA00022630"/>
    </source>
</evidence>
<dbReference type="Gene3D" id="1.10.540.10">
    <property type="entry name" value="Acyl-CoA dehydrogenase/oxidase, N-terminal domain"/>
    <property type="match status" value="1"/>
</dbReference>
<dbReference type="PANTHER" id="PTHR43884">
    <property type="entry name" value="ACYL-COA DEHYDROGENASE"/>
    <property type="match status" value="1"/>
</dbReference>
<dbReference type="InterPro" id="IPR013786">
    <property type="entry name" value="AcylCoA_DH/ox_N"/>
</dbReference>
<dbReference type="InterPro" id="IPR037069">
    <property type="entry name" value="AcylCoA_DH/ox_N_sf"/>
</dbReference>
<evidence type="ECO:0000259" key="7">
    <source>
        <dbReference type="Pfam" id="PF02770"/>
    </source>
</evidence>
<comment type="cofactor">
    <cofactor evidence="1 5">
        <name>FAD</name>
        <dbReference type="ChEBI" id="CHEBI:57692"/>
    </cofactor>
</comment>
<comment type="caution">
    <text evidence="9">The sequence shown here is derived from an EMBL/GenBank/DDBJ whole genome shotgun (WGS) entry which is preliminary data.</text>
</comment>
<evidence type="ECO:0000256" key="1">
    <source>
        <dbReference type="ARBA" id="ARBA00001974"/>
    </source>
</evidence>
<evidence type="ECO:0000313" key="9">
    <source>
        <dbReference type="EMBL" id="GAA4988768.1"/>
    </source>
</evidence>
<dbReference type="RefSeq" id="WP_345679814.1">
    <property type="nucleotide sequence ID" value="NZ_BAABHS010000036.1"/>
</dbReference>
<dbReference type="Pfam" id="PF02771">
    <property type="entry name" value="Acyl-CoA_dh_N"/>
    <property type="match status" value="1"/>
</dbReference>
<evidence type="ECO:0000256" key="5">
    <source>
        <dbReference type="RuleBase" id="RU362125"/>
    </source>
</evidence>
<dbReference type="Gene3D" id="1.20.140.10">
    <property type="entry name" value="Butyryl-CoA Dehydrogenase, subunit A, domain 3"/>
    <property type="match status" value="1"/>
</dbReference>
<dbReference type="Gene3D" id="2.40.110.10">
    <property type="entry name" value="Butyryl-CoA Dehydrogenase, subunit A, domain 2"/>
    <property type="match status" value="1"/>
</dbReference>
<dbReference type="Pfam" id="PF02770">
    <property type="entry name" value="Acyl-CoA_dh_M"/>
    <property type="match status" value="1"/>
</dbReference>
<feature type="domain" description="Acyl-CoA oxidase/dehydrogenase middle" evidence="7">
    <location>
        <begin position="118"/>
        <end position="204"/>
    </location>
</feature>
<dbReference type="Pfam" id="PF00441">
    <property type="entry name" value="Acyl-CoA_dh_1"/>
    <property type="match status" value="1"/>
</dbReference>
<dbReference type="InterPro" id="IPR009100">
    <property type="entry name" value="AcylCoA_DH/oxidase_NM_dom_sf"/>
</dbReference>
<evidence type="ECO:0000259" key="8">
    <source>
        <dbReference type="Pfam" id="PF02771"/>
    </source>
</evidence>
<gene>
    <name evidence="9" type="ORF">GCM10023205_69710</name>
</gene>
<dbReference type="EMBL" id="BAABHS010000036">
    <property type="protein sequence ID" value="GAA4988768.1"/>
    <property type="molecule type" value="Genomic_DNA"/>
</dbReference>
<feature type="domain" description="Acyl-CoA dehydrogenase/oxidase C-terminal" evidence="6">
    <location>
        <begin position="232"/>
        <end position="363"/>
    </location>
</feature>
<dbReference type="PANTHER" id="PTHR43884:SF12">
    <property type="entry name" value="ISOVALERYL-COA DEHYDROGENASE, MITOCHONDRIAL-RELATED"/>
    <property type="match status" value="1"/>
</dbReference>
<dbReference type="Proteomes" id="UP001500466">
    <property type="component" value="Unassembled WGS sequence"/>
</dbReference>
<keyword evidence="10" id="KW-1185">Reference proteome</keyword>